<evidence type="ECO:0000313" key="1">
    <source>
        <dbReference type="EMBL" id="MCP9761632.1"/>
    </source>
</evidence>
<proteinExistence type="predicted"/>
<dbReference type="EMBL" id="RJUF01000002">
    <property type="protein sequence ID" value="MCP9761632.1"/>
    <property type="molecule type" value="Genomic_DNA"/>
</dbReference>
<gene>
    <name evidence="1" type="ORF">EGI31_01610</name>
</gene>
<organism evidence="1 2">
    <name type="scientific">Lacihabitans soyangensis</name>
    <dbReference type="NCBI Taxonomy" id="869394"/>
    <lineage>
        <taxon>Bacteria</taxon>
        <taxon>Pseudomonadati</taxon>
        <taxon>Bacteroidota</taxon>
        <taxon>Cytophagia</taxon>
        <taxon>Cytophagales</taxon>
        <taxon>Leadbetterellaceae</taxon>
        <taxon>Lacihabitans</taxon>
    </lineage>
</organism>
<sequence>MNSQKENCESKMGFQNSKKVSKKDFWNELTEIEKSEIKMGISQIENGLKVSFEDFLKKVN</sequence>
<dbReference type="RefSeq" id="WP_255035373.1">
    <property type="nucleotide sequence ID" value="NZ_RJUF01000002.1"/>
</dbReference>
<dbReference type="Proteomes" id="UP001204144">
    <property type="component" value="Unassembled WGS sequence"/>
</dbReference>
<comment type="caution">
    <text evidence="1">The sequence shown here is derived from an EMBL/GenBank/DDBJ whole genome shotgun (WGS) entry which is preliminary data.</text>
</comment>
<accession>A0AAE3KQX5</accession>
<evidence type="ECO:0000313" key="2">
    <source>
        <dbReference type="Proteomes" id="UP001204144"/>
    </source>
</evidence>
<reference evidence="1 2" key="1">
    <citation type="submission" date="2018-11" db="EMBL/GenBank/DDBJ databases">
        <title>Novel bacteria species description.</title>
        <authorList>
            <person name="Han J.-H."/>
        </authorList>
    </citation>
    <scope>NUCLEOTIDE SEQUENCE [LARGE SCALE GENOMIC DNA]</scope>
    <source>
        <strain evidence="1 2">KCTC23259</strain>
    </source>
</reference>
<keyword evidence="2" id="KW-1185">Reference proteome</keyword>
<dbReference type="AlphaFoldDB" id="A0AAE3KQX5"/>
<protein>
    <submittedName>
        <fullName evidence="1">Uncharacterized protein</fullName>
    </submittedName>
</protein>
<name>A0AAE3KQX5_9BACT</name>